<accession>A0AA39ZJT1</accession>
<dbReference type="Proteomes" id="UP001174997">
    <property type="component" value="Unassembled WGS sequence"/>
</dbReference>
<sequence>MKASWHMQALLWATATALVARDPEPYPYKPCTGDYCYDVSSLEPRFFPELGSQRLQISYGPFTTPPSQENNGHSTTYFRTNPPCYDCYLTAIKATLQHPNGTPANTNTSLWLHHVVLMNLARSSTTCLDGAEIIFASGNERTEANISLDGTIPAGYLISPHDLLFIFPELINTAHVPQDAIVVIDYEFVPLSESSVEAGFKKVTPIWLDLDGTCSLNAGAVPVPVPKGVVGDVFSLEMEPRWRSDVSGEVVFVMGHVHDGGTGVEVVRNGGVVCRGEARYGETEGYISGPGHDDDGEYGGHVEEKRFWRGPGKGKGKGKNRGKGKGKGKGTVPGDDDGEEPPISPRQGVHISSISTCALPGRIEKGDEWTVKANYDFSKHAPMVHGGALAPVMGISLMYVVEDGQ</sequence>
<keyword evidence="2" id="KW-0732">Signal</keyword>
<evidence type="ECO:0000256" key="1">
    <source>
        <dbReference type="SAM" id="MobiDB-lite"/>
    </source>
</evidence>
<organism evidence="3 4">
    <name type="scientific">Cercophora samala</name>
    <dbReference type="NCBI Taxonomy" id="330535"/>
    <lineage>
        <taxon>Eukaryota</taxon>
        <taxon>Fungi</taxon>
        <taxon>Dikarya</taxon>
        <taxon>Ascomycota</taxon>
        <taxon>Pezizomycotina</taxon>
        <taxon>Sordariomycetes</taxon>
        <taxon>Sordariomycetidae</taxon>
        <taxon>Sordariales</taxon>
        <taxon>Lasiosphaeriaceae</taxon>
        <taxon>Cercophora</taxon>
    </lineage>
</organism>
<evidence type="ECO:0000313" key="3">
    <source>
        <dbReference type="EMBL" id="KAK0672081.1"/>
    </source>
</evidence>
<evidence type="ECO:0000313" key="4">
    <source>
        <dbReference type="Proteomes" id="UP001174997"/>
    </source>
</evidence>
<feature type="chain" id="PRO_5041214527" evidence="2">
    <location>
        <begin position="22"/>
        <end position="405"/>
    </location>
</feature>
<comment type="caution">
    <text evidence="3">The sequence shown here is derived from an EMBL/GenBank/DDBJ whole genome shotgun (WGS) entry which is preliminary data.</text>
</comment>
<reference evidence="3" key="1">
    <citation type="submission" date="2023-06" db="EMBL/GenBank/DDBJ databases">
        <title>Genome-scale phylogeny and comparative genomics of the fungal order Sordariales.</title>
        <authorList>
            <consortium name="Lawrence Berkeley National Laboratory"/>
            <person name="Hensen N."/>
            <person name="Bonometti L."/>
            <person name="Westerberg I."/>
            <person name="Brannstrom I.O."/>
            <person name="Guillou S."/>
            <person name="Cros-Aarteil S."/>
            <person name="Calhoun S."/>
            <person name="Haridas S."/>
            <person name="Kuo A."/>
            <person name="Mondo S."/>
            <person name="Pangilinan J."/>
            <person name="Riley R."/>
            <person name="Labutti K."/>
            <person name="Andreopoulos B."/>
            <person name="Lipzen A."/>
            <person name="Chen C."/>
            <person name="Yanf M."/>
            <person name="Daum C."/>
            <person name="Ng V."/>
            <person name="Clum A."/>
            <person name="Steindorff A."/>
            <person name="Ohm R."/>
            <person name="Martin F."/>
            <person name="Silar P."/>
            <person name="Natvig D."/>
            <person name="Lalanne C."/>
            <person name="Gautier V."/>
            <person name="Ament-Velasquez S.L."/>
            <person name="Kruys A."/>
            <person name="Hutchinson M.I."/>
            <person name="Powell A.J."/>
            <person name="Barry K."/>
            <person name="Miller A.N."/>
            <person name="Grigoriev I.V."/>
            <person name="Debuchy R."/>
            <person name="Gladieux P."/>
            <person name="Thoren M.H."/>
            <person name="Johannesson H."/>
        </authorList>
    </citation>
    <scope>NUCLEOTIDE SEQUENCE</scope>
    <source>
        <strain evidence="3">CBS 307.81</strain>
    </source>
</reference>
<protein>
    <submittedName>
        <fullName evidence="3">Uncharacterized protein</fullName>
    </submittedName>
</protein>
<name>A0AA39ZJT1_9PEZI</name>
<feature type="compositionally biased region" description="Basic residues" evidence="1">
    <location>
        <begin position="312"/>
        <end position="328"/>
    </location>
</feature>
<evidence type="ECO:0000256" key="2">
    <source>
        <dbReference type="SAM" id="SignalP"/>
    </source>
</evidence>
<feature type="region of interest" description="Disordered" evidence="1">
    <location>
        <begin position="285"/>
        <end position="348"/>
    </location>
</feature>
<feature type="compositionally biased region" description="Basic and acidic residues" evidence="1">
    <location>
        <begin position="298"/>
        <end position="307"/>
    </location>
</feature>
<feature type="signal peptide" evidence="2">
    <location>
        <begin position="1"/>
        <end position="21"/>
    </location>
</feature>
<gene>
    <name evidence="3" type="ORF">QBC41DRAFT_383457</name>
</gene>
<proteinExistence type="predicted"/>
<keyword evidence="4" id="KW-1185">Reference proteome</keyword>
<dbReference type="AlphaFoldDB" id="A0AA39ZJT1"/>
<dbReference type="EMBL" id="JAULSY010000016">
    <property type="protein sequence ID" value="KAK0672081.1"/>
    <property type="molecule type" value="Genomic_DNA"/>
</dbReference>